<dbReference type="GO" id="GO:0003824">
    <property type="term" value="F:catalytic activity"/>
    <property type="evidence" value="ECO:0007669"/>
    <property type="project" value="InterPro"/>
</dbReference>
<dbReference type="InterPro" id="IPR007439">
    <property type="entry name" value="Chemotax_Pase_CheZ"/>
</dbReference>
<dbReference type="Gene3D" id="1.10.287.500">
    <property type="entry name" value="Helix hairpin bin"/>
    <property type="match status" value="1"/>
</dbReference>
<dbReference type="AlphaFoldDB" id="A0A3M0BJK2"/>
<dbReference type="SUPFAM" id="SSF75708">
    <property type="entry name" value="Chemotaxis phosphatase CheZ"/>
    <property type="match status" value="1"/>
</dbReference>
<comment type="caution">
    <text evidence="2">The sequence shown here is derived from an EMBL/GenBank/DDBJ whole genome shotgun (WGS) entry which is preliminary data.</text>
</comment>
<organism evidence="2 3">
    <name type="scientific">Hydrogenothermus marinus</name>
    <dbReference type="NCBI Taxonomy" id="133270"/>
    <lineage>
        <taxon>Bacteria</taxon>
        <taxon>Pseudomonadati</taxon>
        <taxon>Aquificota</taxon>
        <taxon>Aquificia</taxon>
        <taxon>Aquificales</taxon>
        <taxon>Hydrogenothermaceae</taxon>
        <taxon>Hydrogenothermus</taxon>
    </lineage>
</organism>
<dbReference type="GO" id="GO:0050920">
    <property type="term" value="P:regulation of chemotaxis"/>
    <property type="evidence" value="ECO:0007669"/>
    <property type="project" value="InterPro"/>
</dbReference>
<evidence type="ECO:0000313" key="2">
    <source>
        <dbReference type="EMBL" id="RMA97510.1"/>
    </source>
</evidence>
<reference evidence="2 3" key="1">
    <citation type="submission" date="2018-10" db="EMBL/GenBank/DDBJ databases">
        <title>Genomic Encyclopedia of Archaeal and Bacterial Type Strains, Phase II (KMG-II): from individual species to whole genera.</title>
        <authorList>
            <person name="Goeker M."/>
        </authorList>
    </citation>
    <scope>NUCLEOTIDE SEQUENCE [LARGE SCALE GENOMIC DNA]</scope>
    <source>
        <strain evidence="2 3">VM1</strain>
    </source>
</reference>
<protein>
    <submittedName>
        <fullName evidence="2">Chemotaxis protein CheZ</fullName>
    </submittedName>
</protein>
<accession>A0A3M0BJK2</accession>
<dbReference type="OrthoDB" id="15333at2"/>
<feature type="coiled-coil region" evidence="1">
    <location>
        <begin position="140"/>
        <end position="167"/>
    </location>
</feature>
<feature type="coiled-coil region" evidence="1">
    <location>
        <begin position="66"/>
        <end position="93"/>
    </location>
</feature>
<dbReference type="Proteomes" id="UP000280842">
    <property type="component" value="Unassembled WGS sequence"/>
</dbReference>
<dbReference type="EMBL" id="REFO01000010">
    <property type="protein sequence ID" value="RMA97510.1"/>
    <property type="molecule type" value="Genomic_DNA"/>
</dbReference>
<proteinExistence type="predicted"/>
<dbReference type="RefSeq" id="WP_121922288.1">
    <property type="nucleotide sequence ID" value="NZ_REFO01000010.1"/>
</dbReference>
<sequence length="177" mass="20394">MEKKTVIEEIKNLLSLIESYKEEATDLNIKKEGFFAVKNHLKSAVDESKDAVETILNNINKTILNLEEILKLKDMLSDDNKEIKDKIDSLAKETISLLTDSLTKLEFQDIVGQRLNKVLSFIEDIEKSILKVLLILGIDEESSKEKKEELKKKLEEIEWKKEVSQDDVDDILKEFGL</sequence>
<gene>
    <name evidence="2" type="ORF">CLV39_0123</name>
</gene>
<dbReference type="Pfam" id="PF04344">
    <property type="entry name" value="CheZ"/>
    <property type="match status" value="1"/>
</dbReference>
<keyword evidence="1" id="KW-0175">Coiled coil</keyword>
<feature type="coiled-coil region" evidence="1">
    <location>
        <begin position="3"/>
        <end position="30"/>
    </location>
</feature>
<keyword evidence="3" id="KW-1185">Reference proteome</keyword>
<dbReference type="GO" id="GO:0009288">
    <property type="term" value="C:bacterial-type flagellum"/>
    <property type="evidence" value="ECO:0007669"/>
    <property type="project" value="InterPro"/>
</dbReference>
<name>A0A3M0BJK2_9AQUI</name>
<evidence type="ECO:0000313" key="3">
    <source>
        <dbReference type="Proteomes" id="UP000280842"/>
    </source>
</evidence>
<evidence type="ECO:0000256" key="1">
    <source>
        <dbReference type="SAM" id="Coils"/>
    </source>
</evidence>